<accession>A0A178IM10</accession>
<keyword evidence="1" id="KW-0808">Transferase</keyword>
<organism evidence="1 2">
    <name type="scientific">Termitidicoccus mucosus</name>
    <dbReference type="NCBI Taxonomy" id="1184151"/>
    <lineage>
        <taxon>Bacteria</taxon>
        <taxon>Pseudomonadati</taxon>
        <taxon>Verrucomicrobiota</taxon>
        <taxon>Opitutia</taxon>
        <taxon>Opitutales</taxon>
        <taxon>Opitutaceae</taxon>
        <taxon>Termitidicoccus</taxon>
    </lineage>
</organism>
<sequence>MSFKKQALEELAAKRAAIGQKHAVVGLDGFVDTIVTPVALRTGQGEDFTPIDTITAFGQRVLSAAGKSTNIEFYPRMEKLGGNGPIMANALLAAGSRLTYIGALGKDTLHPVFQDMATRSDTISLCAPAHTTAVEFDDGKLMLGQMKSFDEITYAKLIETITPPRFTALLAGADLLALVNWTMIPNMTGIFEGIVQNILPALPPRERIFFFDLADPEKRAPEDLVAALQIVARFEYHGRVTLGLNLKEAQQVYAALGLGVFLGEEEKDLRHAASAIREKLALSTVVVHPRKSAACATPAGDWWLPGPYCEKPLITTGAGDHFNAGFTTGQLLGLTPQSCLALGVSTSGHYVRSAHSPTLADLETFLARWR</sequence>
<name>A0A178IM10_9BACT</name>
<dbReference type="InterPro" id="IPR029056">
    <property type="entry name" value="Ribokinase-like"/>
</dbReference>
<dbReference type="STRING" id="1184151.AW736_00100"/>
<dbReference type="Proteomes" id="UP000078486">
    <property type="component" value="Unassembled WGS sequence"/>
</dbReference>
<gene>
    <name evidence="1" type="ORF">AW736_00100</name>
</gene>
<dbReference type="SUPFAM" id="SSF53613">
    <property type="entry name" value="Ribokinase-like"/>
    <property type="match status" value="1"/>
</dbReference>
<dbReference type="Pfam" id="PF25270">
    <property type="entry name" value="Khk"/>
    <property type="match status" value="1"/>
</dbReference>
<dbReference type="EMBL" id="LRRQ01000044">
    <property type="protein sequence ID" value="OAM90900.1"/>
    <property type="molecule type" value="Genomic_DNA"/>
</dbReference>
<dbReference type="GO" id="GO:0016301">
    <property type="term" value="F:kinase activity"/>
    <property type="evidence" value="ECO:0007669"/>
    <property type="project" value="UniProtKB-KW"/>
</dbReference>
<keyword evidence="2" id="KW-1185">Reference proteome</keyword>
<protein>
    <submittedName>
        <fullName evidence="1">Sugar kinase</fullName>
    </submittedName>
</protein>
<proteinExistence type="predicted"/>
<dbReference type="OrthoDB" id="787163at2"/>
<evidence type="ECO:0000313" key="2">
    <source>
        <dbReference type="Proteomes" id="UP000078486"/>
    </source>
</evidence>
<comment type="caution">
    <text evidence="1">The sequence shown here is derived from an EMBL/GenBank/DDBJ whole genome shotgun (WGS) entry which is preliminary data.</text>
</comment>
<dbReference type="RefSeq" id="WP_068768290.1">
    <property type="nucleotide sequence ID" value="NZ_CP109796.1"/>
</dbReference>
<evidence type="ECO:0000313" key="1">
    <source>
        <dbReference type="EMBL" id="OAM90900.1"/>
    </source>
</evidence>
<dbReference type="InterPro" id="IPR057621">
    <property type="entry name" value="Khk_prokaryotic"/>
</dbReference>
<dbReference type="Gene3D" id="3.40.1190.20">
    <property type="match status" value="1"/>
</dbReference>
<dbReference type="AlphaFoldDB" id="A0A178IM10"/>
<reference evidence="1 2" key="1">
    <citation type="submission" date="2016-01" db="EMBL/GenBank/DDBJ databases">
        <title>High potential of lignocellulose degradation of a new Verrucomicrobia species.</title>
        <authorList>
            <person name="Wang Y."/>
            <person name="Shi Y."/>
            <person name="Qiu Z."/>
            <person name="Liu S."/>
            <person name="Yang H."/>
        </authorList>
    </citation>
    <scope>NUCLEOTIDE SEQUENCE [LARGE SCALE GENOMIC DNA]</scope>
    <source>
        <strain evidence="1 2">TSB47</strain>
    </source>
</reference>
<keyword evidence="1" id="KW-0418">Kinase</keyword>